<accession>A0A1E3L4Y9</accession>
<evidence type="ECO:0000259" key="1">
    <source>
        <dbReference type="Pfam" id="PF12867"/>
    </source>
</evidence>
<dbReference type="STRING" id="1886670.PTI45_01804"/>
<sequence length="166" mass="19496">MNYSQRLQNLVLHFQTELNRIPQDEFSAKAHPAKWSKKEIVGHLCDSAANNYIRFVKIALSDYPIPLEGYDQDRWVELNDYHNSYDPYDVIQLWINRNVQIATVLAQIPEEDYTKEGILPSGESATLDWLAADYIEHMIHHFRQILGNERIETMINQSKKSKVEHR</sequence>
<evidence type="ECO:0000313" key="3">
    <source>
        <dbReference type="Proteomes" id="UP000094578"/>
    </source>
</evidence>
<reference evidence="2 3" key="1">
    <citation type="submission" date="2016-08" db="EMBL/GenBank/DDBJ databases">
        <title>Genome sequencing of Paenibacillus sp. TI45-13ar, isolated from Korean traditional nuruk.</title>
        <authorList>
            <person name="Kim S.-J."/>
        </authorList>
    </citation>
    <scope>NUCLEOTIDE SEQUENCE [LARGE SCALE GENOMIC DNA]</scope>
    <source>
        <strain evidence="2 3">TI45-13ar</strain>
    </source>
</reference>
<comment type="caution">
    <text evidence="2">The sequence shown here is derived from an EMBL/GenBank/DDBJ whole genome shotgun (WGS) entry which is preliminary data.</text>
</comment>
<gene>
    <name evidence="2" type="ORF">PTI45_01804</name>
</gene>
<evidence type="ECO:0000313" key="2">
    <source>
        <dbReference type="EMBL" id="ODP28828.1"/>
    </source>
</evidence>
<proteinExistence type="predicted"/>
<keyword evidence="3" id="KW-1185">Reference proteome</keyword>
<dbReference type="SUPFAM" id="SSF109854">
    <property type="entry name" value="DinB/YfiT-like putative metalloenzymes"/>
    <property type="match status" value="1"/>
</dbReference>
<dbReference type="Pfam" id="PF12867">
    <property type="entry name" value="DinB_2"/>
    <property type="match status" value="1"/>
</dbReference>
<dbReference type="InterPro" id="IPR034660">
    <property type="entry name" value="DinB/YfiT-like"/>
</dbReference>
<dbReference type="RefSeq" id="WP_069327229.1">
    <property type="nucleotide sequence ID" value="NZ_MDER01000034.1"/>
</dbReference>
<name>A0A1E3L4Y9_9BACL</name>
<dbReference type="EMBL" id="MDER01000034">
    <property type="protein sequence ID" value="ODP28828.1"/>
    <property type="molecule type" value="Genomic_DNA"/>
</dbReference>
<dbReference type="AlphaFoldDB" id="A0A1E3L4Y9"/>
<protein>
    <recommendedName>
        <fullName evidence="1">DinB-like domain-containing protein</fullName>
    </recommendedName>
</protein>
<organism evidence="2 3">
    <name type="scientific">Paenibacillus nuruki</name>
    <dbReference type="NCBI Taxonomy" id="1886670"/>
    <lineage>
        <taxon>Bacteria</taxon>
        <taxon>Bacillati</taxon>
        <taxon>Bacillota</taxon>
        <taxon>Bacilli</taxon>
        <taxon>Bacillales</taxon>
        <taxon>Paenibacillaceae</taxon>
        <taxon>Paenibacillus</taxon>
    </lineage>
</organism>
<dbReference type="Proteomes" id="UP000094578">
    <property type="component" value="Unassembled WGS sequence"/>
</dbReference>
<dbReference type="InterPro" id="IPR024775">
    <property type="entry name" value="DinB-like"/>
</dbReference>
<feature type="domain" description="DinB-like" evidence="1">
    <location>
        <begin position="18"/>
        <end position="145"/>
    </location>
</feature>
<dbReference type="Gene3D" id="1.20.120.450">
    <property type="entry name" value="dinb family like domain"/>
    <property type="match status" value="1"/>
</dbReference>